<evidence type="ECO:0008006" key="3">
    <source>
        <dbReference type="Google" id="ProtNLM"/>
    </source>
</evidence>
<accession>A0A1W7D0B3</accession>
<reference evidence="1 2" key="1">
    <citation type="submission" date="2017-05" db="EMBL/GenBank/DDBJ databases">
        <title>Complete genome sequence of Streptomyces sp. SCSIO 03032 revealed the diverse biosynthetic pathways for its bioactive secondary metabolites.</title>
        <authorList>
            <person name="Ma L."/>
            <person name="Zhu Y."/>
            <person name="Zhang W."/>
            <person name="Zhang G."/>
            <person name="Tian X."/>
            <person name="Zhang S."/>
            <person name="Zhang C."/>
        </authorList>
    </citation>
    <scope>NUCLEOTIDE SEQUENCE [LARGE SCALE GENOMIC DNA]</scope>
    <source>
        <strain evidence="1 2">SCSIO 03032</strain>
    </source>
</reference>
<organism evidence="1 2">
    <name type="scientific">Streptomyces marincola</name>
    <dbReference type="NCBI Taxonomy" id="2878388"/>
    <lineage>
        <taxon>Bacteria</taxon>
        <taxon>Bacillati</taxon>
        <taxon>Actinomycetota</taxon>
        <taxon>Actinomycetes</taxon>
        <taxon>Kitasatosporales</taxon>
        <taxon>Streptomycetaceae</taxon>
        <taxon>Streptomyces</taxon>
    </lineage>
</organism>
<dbReference type="Proteomes" id="UP000194218">
    <property type="component" value="Chromosome"/>
</dbReference>
<evidence type="ECO:0000313" key="1">
    <source>
        <dbReference type="EMBL" id="ARQ70452.1"/>
    </source>
</evidence>
<keyword evidence="2" id="KW-1185">Reference proteome</keyword>
<dbReference type="KEGG" id="smao:CAG99_17815"/>
<protein>
    <recommendedName>
        <fullName evidence="3">Secreted protein</fullName>
    </recommendedName>
</protein>
<proteinExistence type="predicted"/>
<sequence>MSAALAVAAAMTLGACDVQRAVDCARLALEVSQSVDELEQAAQGENPDVLVDAVDAVGNDIQELRDTVDDVDVQEATDSVEEAVDSVRAGVEDGTSIDLSPLGDAVDALTDVCA</sequence>
<dbReference type="AlphaFoldDB" id="A0A1W7D0B3"/>
<gene>
    <name evidence="1" type="ORF">CAG99_17815</name>
</gene>
<dbReference type="EMBL" id="CP021121">
    <property type="protein sequence ID" value="ARQ70452.1"/>
    <property type="molecule type" value="Genomic_DNA"/>
</dbReference>
<name>A0A1W7D0B3_9ACTN</name>
<evidence type="ECO:0000313" key="2">
    <source>
        <dbReference type="Proteomes" id="UP000194218"/>
    </source>
</evidence>